<dbReference type="GO" id="GO:0035591">
    <property type="term" value="F:signaling adaptor activity"/>
    <property type="evidence" value="ECO:0007669"/>
    <property type="project" value="TreeGrafter"/>
</dbReference>
<feature type="non-terminal residue" evidence="6">
    <location>
        <position position="595"/>
    </location>
</feature>
<comment type="subcellular location">
    <subcellularLocation>
        <location evidence="1">Cell envelope</location>
    </subcellularLocation>
</comment>
<evidence type="ECO:0000313" key="7">
    <source>
        <dbReference type="Proteomes" id="UP000235050"/>
    </source>
</evidence>
<dbReference type="InterPro" id="IPR013378">
    <property type="entry name" value="InlB-like_B-rpt"/>
</dbReference>
<name>A0A2N5J7E5_9BIFI</name>
<proteinExistence type="predicted"/>
<dbReference type="SMART" id="SM00364">
    <property type="entry name" value="LRR_BAC"/>
    <property type="match status" value="7"/>
</dbReference>
<feature type="chain" id="PRO_5014749549" evidence="4">
    <location>
        <begin position="36"/>
        <end position="595"/>
    </location>
</feature>
<dbReference type="GO" id="GO:0030313">
    <property type="term" value="C:cell envelope"/>
    <property type="evidence" value="ECO:0007669"/>
    <property type="project" value="UniProtKB-SubCell"/>
</dbReference>
<feature type="signal peptide" evidence="4">
    <location>
        <begin position="1"/>
        <end position="35"/>
    </location>
</feature>
<dbReference type="InterPro" id="IPR001611">
    <property type="entry name" value="Leu-rich_rpt"/>
</dbReference>
<dbReference type="Pfam" id="PF13516">
    <property type="entry name" value="LRR_6"/>
    <property type="match status" value="1"/>
</dbReference>
<keyword evidence="2" id="KW-0433">Leucine-rich repeat</keyword>
<dbReference type="RefSeq" id="WP_133124923.1">
    <property type="nucleotide sequence ID" value="NZ_NMWU01000043.1"/>
</dbReference>
<dbReference type="Gene3D" id="3.80.10.10">
    <property type="entry name" value="Ribonuclease Inhibitor"/>
    <property type="match status" value="1"/>
</dbReference>
<dbReference type="Pfam" id="PF18885">
    <property type="entry name" value="DUF5648"/>
    <property type="match status" value="1"/>
</dbReference>
<dbReference type="NCBIfam" id="TIGR02543">
    <property type="entry name" value="List_Bact_rpt"/>
    <property type="match status" value="1"/>
</dbReference>
<gene>
    <name evidence="6" type="ORF">Uis1B_2013</name>
</gene>
<accession>A0A2N5J7E5</accession>
<dbReference type="InterPro" id="IPR043708">
    <property type="entry name" value="DUF5648"/>
</dbReference>
<evidence type="ECO:0000256" key="1">
    <source>
        <dbReference type="ARBA" id="ARBA00004196"/>
    </source>
</evidence>
<dbReference type="InterPro" id="IPR042229">
    <property type="entry name" value="Listeria/Bacterioides_rpt_sf"/>
</dbReference>
<evidence type="ECO:0000259" key="5">
    <source>
        <dbReference type="Pfam" id="PF18885"/>
    </source>
</evidence>
<organism evidence="6 7">
    <name type="scientific">Bifidobacterium margollesii</name>
    <dbReference type="NCBI Taxonomy" id="2020964"/>
    <lineage>
        <taxon>Bacteria</taxon>
        <taxon>Bacillati</taxon>
        <taxon>Actinomycetota</taxon>
        <taxon>Actinomycetes</taxon>
        <taxon>Bifidobacteriales</taxon>
        <taxon>Bifidobacteriaceae</taxon>
        <taxon>Bifidobacterium</taxon>
    </lineage>
</organism>
<dbReference type="OrthoDB" id="3234641at2"/>
<evidence type="ECO:0000256" key="3">
    <source>
        <dbReference type="ARBA" id="ARBA00022737"/>
    </source>
</evidence>
<dbReference type="PANTHER" id="PTHR47566">
    <property type="match status" value="1"/>
</dbReference>
<feature type="domain" description="DUF5648" evidence="5">
    <location>
        <begin position="505"/>
        <end position="595"/>
    </location>
</feature>
<comment type="caution">
    <text evidence="6">The sequence shown here is derived from an EMBL/GenBank/DDBJ whole genome shotgun (WGS) entry which is preliminary data.</text>
</comment>
<dbReference type="SUPFAM" id="SSF52058">
    <property type="entry name" value="L domain-like"/>
    <property type="match status" value="1"/>
</dbReference>
<keyword evidence="4" id="KW-0732">Signal</keyword>
<sequence length="595" mass="64700">MSAGNPIHLSKLWKLSIGAVASVAILLPMGAVANAAEKSAAPSATAPVATSTAAAKADGSASTATGNIPINAANFPDAKFRKYISSVIDKNHDGDLNATERNSVTVIEDWYDTTIGFESHLNSPIKSVEGIKFFPNLSELDFSISGQLTSLDVSHNPKLSKLDVSNDSSEDSGSHLTSLDVSHNPKLASLDVQGNRLTSLDVSHNPKLENLNVSDNRLTSLDVKHNSLMKFLEVSGNRFTSLDVSHNSKLEELSASGYNSNYKFSVIDVSRNPSLWLLAVSDNQLTRLDVSHNPKLKYLDIGNNRLTNVDLSHNAELYRLLVSGNQLYALDASSNQLDWVSVVSNNRLLAYRETTQNRKDNVHIDDQRTFPVDGRSLNLRRLIPWFDLSKVSNVKGGTISRAGVIAPVAGAKPGAVVSYDYAAGASGTLHASVSFTMKGEPAPAYRTVAFDSAGGSKVASQKVANGGKVKQPTNPTRSGYTFAGWYYGNAKWDFNRGVTANITLTAKWTKNTAPAQPTVKRVPVYRVYNRNSGLHHYTTSAAERNMLVRLGWRDESRGASFVTVGRGTPGARPVYREYNRRSGNHNWTLNKREHD</sequence>
<dbReference type="AlphaFoldDB" id="A0A2N5J7E5"/>
<dbReference type="InterPro" id="IPR052574">
    <property type="entry name" value="CDIRP"/>
</dbReference>
<dbReference type="InterPro" id="IPR032675">
    <property type="entry name" value="LRR_dom_sf"/>
</dbReference>
<evidence type="ECO:0000256" key="2">
    <source>
        <dbReference type="ARBA" id="ARBA00022614"/>
    </source>
</evidence>
<dbReference type="Proteomes" id="UP000235050">
    <property type="component" value="Unassembled WGS sequence"/>
</dbReference>
<evidence type="ECO:0000256" key="4">
    <source>
        <dbReference type="SAM" id="SignalP"/>
    </source>
</evidence>
<dbReference type="Gene3D" id="2.60.40.4270">
    <property type="entry name" value="Listeria-Bacteroides repeat domain"/>
    <property type="match status" value="1"/>
</dbReference>
<dbReference type="PANTHER" id="PTHR47566:SF1">
    <property type="entry name" value="PROTEIN NUD1"/>
    <property type="match status" value="1"/>
</dbReference>
<protein>
    <submittedName>
        <fullName evidence="6">Listeria-Bacteroides repeat domain</fullName>
    </submittedName>
</protein>
<dbReference type="EMBL" id="NMWU01000043">
    <property type="protein sequence ID" value="PLS30130.1"/>
    <property type="molecule type" value="Genomic_DNA"/>
</dbReference>
<reference evidence="6 7" key="1">
    <citation type="submission" date="2017-07" db="EMBL/GenBank/DDBJ databases">
        <title>Bifidobacterium novel species.</title>
        <authorList>
            <person name="Lugli G.A."/>
            <person name="Milani C."/>
            <person name="Duranti S."/>
            <person name="Mangifesta M."/>
        </authorList>
    </citation>
    <scope>NUCLEOTIDE SEQUENCE [LARGE SCALE GENOMIC DNA]</scope>
    <source>
        <strain evidence="7">Uis1B</strain>
    </source>
</reference>
<keyword evidence="3" id="KW-0677">Repeat</keyword>
<dbReference type="PROSITE" id="PS51450">
    <property type="entry name" value="LRR"/>
    <property type="match status" value="1"/>
</dbReference>
<keyword evidence="7" id="KW-1185">Reference proteome</keyword>
<evidence type="ECO:0000313" key="6">
    <source>
        <dbReference type="EMBL" id="PLS30130.1"/>
    </source>
</evidence>